<accession>A0ABD5R414</accession>
<dbReference type="Pfam" id="PF13969">
    <property type="entry name" value="Pab87_oct"/>
    <property type="match status" value="1"/>
</dbReference>
<dbReference type="EMBL" id="JBHSKY010000014">
    <property type="protein sequence ID" value="MFC5279571.1"/>
    <property type="molecule type" value="Genomic_DNA"/>
</dbReference>
<dbReference type="GO" id="GO:0016787">
    <property type="term" value="F:hydrolase activity"/>
    <property type="evidence" value="ECO:0007669"/>
    <property type="project" value="UniProtKB-KW"/>
</dbReference>
<proteinExistence type="predicted"/>
<evidence type="ECO:0000259" key="2">
    <source>
        <dbReference type="Pfam" id="PF13969"/>
    </source>
</evidence>
<dbReference type="PANTHER" id="PTHR46825:SF9">
    <property type="entry name" value="BETA-LACTAMASE-RELATED DOMAIN-CONTAINING PROTEIN"/>
    <property type="match status" value="1"/>
</dbReference>
<comment type="caution">
    <text evidence="3">The sequence shown here is derived from an EMBL/GenBank/DDBJ whole genome shotgun (WGS) entry which is preliminary data.</text>
</comment>
<evidence type="ECO:0000259" key="1">
    <source>
        <dbReference type="Pfam" id="PF00144"/>
    </source>
</evidence>
<dbReference type="Pfam" id="PF00144">
    <property type="entry name" value="Beta-lactamase"/>
    <property type="match status" value="1"/>
</dbReference>
<keyword evidence="4" id="KW-1185">Reference proteome</keyword>
<dbReference type="InterPro" id="IPR001466">
    <property type="entry name" value="Beta-lactam-related"/>
</dbReference>
<dbReference type="PANTHER" id="PTHR46825">
    <property type="entry name" value="D-ALANYL-D-ALANINE-CARBOXYPEPTIDASE/ENDOPEPTIDASE AMPH"/>
    <property type="match status" value="1"/>
</dbReference>
<reference evidence="3 4" key="1">
    <citation type="journal article" date="2019" name="Int. J. Syst. Evol. Microbiol.">
        <title>The Global Catalogue of Microorganisms (GCM) 10K type strain sequencing project: providing services to taxonomists for standard genome sequencing and annotation.</title>
        <authorList>
            <consortium name="The Broad Institute Genomics Platform"/>
            <consortium name="The Broad Institute Genome Sequencing Center for Infectious Disease"/>
            <person name="Wu L."/>
            <person name="Ma J."/>
        </authorList>
    </citation>
    <scope>NUCLEOTIDE SEQUENCE [LARGE SCALE GENOMIC DNA]</scope>
    <source>
        <strain evidence="3 4">CGMCC 1.12124</strain>
    </source>
</reference>
<dbReference type="InterPro" id="IPR025879">
    <property type="entry name" value="Pab87_oct"/>
</dbReference>
<keyword evidence="3" id="KW-0378">Hydrolase</keyword>
<feature type="domain" description="Pab87 octamerisation" evidence="2">
    <location>
        <begin position="366"/>
        <end position="457"/>
    </location>
</feature>
<dbReference type="Gene3D" id="2.40.128.210">
    <property type="entry name" value="Pab87 octamerisation domain"/>
    <property type="match status" value="1"/>
</dbReference>
<feature type="domain" description="Beta-lactamase-related" evidence="1">
    <location>
        <begin position="15"/>
        <end position="348"/>
    </location>
</feature>
<gene>
    <name evidence="3" type="ORF">ACFPM1_12505</name>
</gene>
<dbReference type="InterPro" id="IPR050491">
    <property type="entry name" value="AmpC-like"/>
</dbReference>
<evidence type="ECO:0000313" key="4">
    <source>
        <dbReference type="Proteomes" id="UP001596118"/>
    </source>
</evidence>
<protein>
    <submittedName>
        <fullName evidence="3">Serine hydrolase</fullName>
    </submittedName>
</protein>
<dbReference type="SUPFAM" id="SSF56601">
    <property type="entry name" value="beta-lactamase/transpeptidase-like"/>
    <property type="match status" value="1"/>
</dbReference>
<dbReference type="AlphaFoldDB" id="A0ABD5R414"/>
<dbReference type="RefSeq" id="WP_256413223.1">
    <property type="nucleotide sequence ID" value="NZ_JANHDM010000019.1"/>
</dbReference>
<dbReference type="Gene3D" id="3.40.710.10">
    <property type="entry name" value="DD-peptidase/beta-lactamase superfamily"/>
    <property type="match status" value="1"/>
</dbReference>
<sequence length="470" mass="51288">MSPQRHPSEQTLDRVERFIDDRLVDGGVPGMSLAIVTEDGHRYSKGFGARDLSENAPMTSDTLYGIGSCTKSFTALGIMRLAEQGALDVSDPVTEYLPVYEHVPGDPITVHDLLCHGSGMPSDATAVALITRHVTGKSSTTPLSSADDFRRHVESSLDTRVTDESDPFYYYNSGYTVLGEVIEAVSGTEYREYVRKNVLDPLGMDRSTFDGEAFDGTDDAMSGYYRDDDDLIEGGVPHDRVIDAPGGLLSSVDEMGRYLRMQMNGGTLDGERLVSEDAVATMHEPYTTRETRLDGTEVEYGYGWMLREFLDDRLVEHGGTVTVSTGYVGFLEEAGIGVAIGANATPEVHPMYVGPAVLAILSGRRPSAVPFFALREKVDRIAGVYESHRGLVEAEVEPAGGTATLSMLDREFSLHPTSTDPDDLTFETVTAAGAREPVEFGPTGEGGVDLRFQRWRLQRADTRLEPDHHG</sequence>
<name>A0ABD5R414_9EURY</name>
<dbReference type="Proteomes" id="UP001596118">
    <property type="component" value="Unassembled WGS sequence"/>
</dbReference>
<organism evidence="3 4">
    <name type="scientific">Halorubrum rubrum</name>
    <dbReference type="NCBI Taxonomy" id="1126240"/>
    <lineage>
        <taxon>Archaea</taxon>
        <taxon>Methanobacteriati</taxon>
        <taxon>Methanobacteriota</taxon>
        <taxon>Stenosarchaea group</taxon>
        <taxon>Halobacteria</taxon>
        <taxon>Halobacteriales</taxon>
        <taxon>Haloferacaceae</taxon>
        <taxon>Halorubrum</taxon>
    </lineage>
</organism>
<evidence type="ECO:0000313" key="3">
    <source>
        <dbReference type="EMBL" id="MFC5279571.1"/>
    </source>
</evidence>
<dbReference type="InterPro" id="IPR012338">
    <property type="entry name" value="Beta-lactam/transpept-like"/>
</dbReference>
<dbReference type="InterPro" id="IPR038164">
    <property type="entry name" value="Pab87_oct_sf"/>
</dbReference>